<gene>
    <name evidence="2" type="ORF">DFQ27_003064</name>
</gene>
<protein>
    <submittedName>
        <fullName evidence="2">Uncharacterized protein</fullName>
    </submittedName>
</protein>
<proteinExistence type="predicted"/>
<reference evidence="2" key="1">
    <citation type="journal article" date="2020" name="Fungal Divers.">
        <title>Resolving the Mortierellaceae phylogeny through synthesis of multi-gene phylogenetics and phylogenomics.</title>
        <authorList>
            <person name="Vandepol N."/>
            <person name="Liber J."/>
            <person name="Desiro A."/>
            <person name="Na H."/>
            <person name="Kennedy M."/>
            <person name="Barry K."/>
            <person name="Grigoriev I.V."/>
            <person name="Miller A.N."/>
            <person name="O'Donnell K."/>
            <person name="Stajich J.E."/>
            <person name="Bonito G."/>
        </authorList>
    </citation>
    <scope>NUCLEOTIDE SEQUENCE</scope>
    <source>
        <strain evidence="2">BC1065</strain>
    </source>
</reference>
<organism evidence="2 3">
    <name type="scientific">Actinomortierella ambigua</name>
    <dbReference type="NCBI Taxonomy" id="1343610"/>
    <lineage>
        <taxon>Eukaryota</taxon>
        <taxon>Fungi</taxon>
        <taxon>Fungi incertae sedis</taxon>
        <taxon>Mucoromycota</taxon>
        <taxon>Mortierellomycotina</taxon>
        <taxon>Mortierellomycetes</taxon>
        <taxon>Mortierellales</taxon>
        <taxon>Mortierellaceae</taxon>
        <taxon>Actinomortierella</taxon>
    </lineage>
</organism>
<dbReference type="AlphaFoldDB" id="A0A9P6Q5U1"/>
<comment type="caution">
    <text evidence="2">The sequence shown here is derived from an EMBL/GenBank/DDBJ whole genome shotgun (WGS) entry which is preliminary data.</text>
</comment>
<sequence>MATARHQSLAQFKRILTEIHLQYSHPKHLRIGQGLRGIDVHANREWTDALKDNYREHTNESDPIRLLKLQKDAEDLEVYLRSQRMHRELLERYNPAYWGDNDLQVEKTAKAVGFEMPEAFDETKRDEPLTPMPRITKVAPVEPTPAPTDKYVALEPPAQPAKRTYKIPKAFGFADEASTDVGRAGDRKIE</sequence>
<evidence type="ECO:0000256" key="1">
    <source>
        <dbReference type="SAM" id="MobiDB-lite"/>
    </source>
</evidence>
<dbReference type="EMBL" id="JAAAJB010000221">
    <property type="protein sequence ID" value="KAG0261316.1"/>
    <property type="molecule type" value="Genomic_DNA"/>
</dbReference>
<dbReference type="PANTHER" id="PTHR28015:SF1">
    <property type="entry name" value="ATP SYNTHASE ASSEMBLY FACTOR FMC1, MITOCHONDRIAL"/>
    <property type="match status" value="1"/>
</dbReference>
<name>A0A9P6Q5U1_9FUNG</name>
<feature type="region of interest" description="Disordered" evidence="1">
    <location>
        <begin position="137"/>
        <end position="157"/>
    </location>
</feature>
<dbReference type="OrthoDB" id="15893at2759"/>
<dbReference type="InterPro" id="IPR039196">
    <property type="entry name" value="Fmc1"/>
</dbReference>
<keyword evidence="3" id="KW-1185">Reference proteome</keyword>
<evidence type="ECO:0000313" key="2">
    <source>
        <dbReference type="EMBL" id="KAG0261316.1"/>
    </source>
</evidence>
<dbReference type="Pfam" id="PF13233">
    <property type="entry name" value="Complex1_LYR_2"/>
    <property type="match status" value="1"/>
</dbReference>
<dbReference type="GO" id="GO:0005759">
    <property type="term" value="C:mitochondrial matrix"/>
    <property type="evidence" value="ECO:0007669"/>
    <property type="project" value="TreeGrafter"/>
</dbReference>
<dbReference type="GO" id="GO:0033615">
    <property type="term" value="P:mitochondrial proton-transporting ATP synthase complex assembly"/>
    <property type="evidence" value="ECO:0007669"/>
    <property type="project" value="InterPro"/>
</dbReference>
<accession>A0A9P6Q5U1</accession>
<evidence type="ECO:0000313" key="3">
    <source>
        <dbReference type="Proteomes" id="UP000807716"/>
    </source>
</evidence>
<dbReference type="PANTHER" id="PTHR28015">
    <property type="entry name" value="ATP SYNTHASE ASSEMBLY FACTOR FMC1, MITOCHONDRIAL"/>
    <property type="match status" value="1"/>
</dbReference>
<dbReference type="Proteomes" id="UP000807716">
    <property type="component" value="Unassembled WGS sequence"/>
</dbReference>